<proteinExistence type="predicted"/>
<sequence length="68" mass="8006">MKFKIFIWLHLFYVAASSDEYHVKIETSVPPLVNSTLTFTATLYHNNKIADPYDYHFKWQDSKGHSNV</sequence>
<dbReference type="Proteomes" id="UP000015102">
    <property type="component" value="Unassembled WGS sequence"/>
</dbReference>
<keyword evidence="3" id="KW-1185">Reference proteome</keyword>
<accession>T1GRN1</accession>
<evidence type="ECO:0000313" key="2">
    <source>
        <dbReference type="EnsemblMetazoa" id="MESCA006317-PA"/>
    </source>
</evidence>
<dbReference type="AlphaFoldDB" id="T1GRN1"/>
<protein>
    <submittedName>
        <fullName evidence="2">Uncharacterized protein</fullName>
    </submittedName>
</protein>
<keyword evidence="1" id="KW-0732">Signal</keyword>
<reference evidence="3" key="1">
    <citation type="submission" date="2013-02" db="EMBL/GenBank/DDBJ databases">
        <authorList>
            <person name="Hughes D."/>
        </authorList>
    </citation>
    <scope>NUCLEOTIDE SEQUENCE</scope>
    <source>
        <strain>Durham</strain>
        <strain evidence="3">NC isolate 2 -- Noor lab</strain>
    </source>
</reference>
<dbReference type="HOGENOM" id="CLU_2801345_0_0_1"/>
<organism evidence="2 3">
    <name type="scientific">Megaselia scalaris</name>
    <name type="common">Humpbacked fly</name>
    <name type="synonym">Phora scalaris</name>
    <dbReference type="NCBI Taxonomy" id="36166"/>
    <lineage>
        <taxon>Eukaryota</taxon>
        <taxon>Metazoa</taxon>
        <taxon>Ecdysozoa</taxon>
        <taxon>Arthropoda</taxon>
        <taxon>Hexapoda</taxon>
        <taxon>Insecta</taxon>
        <taxon>Pterygota</taxon>
        <taxon>Neoptera</taxon>
        <taxon>Endopterygota</taxon>
        <taxon>Diptera</taxon>
        <taxon>Brachycera</taxon>
        <taxon>Muscomorpha</taxon>
        <taxon>Platypezoidea</taxon>
        <taxon>Phoridae</taxon>
        <taxon>Megaseliini</taxon>
        <taxon>Megaselia</taxon>
    </lineage>
</organism>
<dbReference type="EMBL" id="CAQQ02080989">
    <property type="status" value="NOT_ANNOTATED_CDS"/>
    <property type="molecule type" value="Genomic_DNA"/>
</dbReference>
<evidence type="ECO:0000313" key="3">
    <source>
        <dbReference type="Proteomes" id="UP000015102"/>
    </source>
</evidence>
<feature type="signal peptide" evidence="1">
    <location>
        <begin position="1"/>
        <end position="18"/>
    </location>
</feature>
<reference evidence="2" key="2">
    <citation type="submission" date="2015-06" db="UniProtKB">
        <authorList>
            <consortium name="EnsemblMetazoa"/>
        </authorList>
    </citation>
    <scope>IDENTIFICATION</scope>
</reference>
<evidence type="ECO:0000256" key="1">
    <source>
        <dbReference type="SAM" id="SignalP"/>
    </source>
</evidence>
<dbReference type="EnsemblMetazoa" id="MESCA006317-RA">
    <property type="protein sequence ID" value="MESCA006317-PA"/>
    <property type="gene ID" value="MESCA006317"/>
</dbReference>
<feature type="chain" id="PRO_5004588461" evidence="1">
    <location>
        <begin position="19"/>
        <end position="68"/>
    </location>
</feature>
<name>T1GRN1_MEGSC</name>